<comment type="caution">
    <text evidence="2">The sequence shown here is derived from an EMBL/GenBank/DDBJ whole genome shotgun (WGS) entry which is preliminary data.</text>
</comment>
<protein>
    <submittedName>
        <fullName evidence="2">Uncharacterized protein</fullName>
    </submittedName>
</protein>
<dbReference type="OrthoDB" id="2486060at2759"/>
<gene>
    <name evidence="2" type="ORF">INT44_000201</name>
</gene>
<evidence type="ECO:0000256" key="1">
    <source>
        <dbReference type="SAM" id="MobiDB-lite"/>
    </source>
</evidence>
<evidence type="ECO:0000313" key="2">
    <source>
        <dbReference type="EMBL" id="KAG2174087.1"/>
    </source>
</evidence>
<name>A0A8H7PHI3_9FUNG</name>
<accession>A0A8H7PHI3</accession>
<keyword evidence="3" id="KW-1185">Reference proteome</keyword>
<feature type="compositionally biased region" description="Basic residues" evidence="1">
    <location>
        <begin position="29"/>
        <end position="41"/>
    </location>
</feature>
<reference evidence="2" key="1">
    <citation type="submission" date="2020-12" db="EMBL/GenBank/DDBJ databases">
        <title>Metabolic potential, ecology and presence of endohyphal bacteria is reflected in genomic diversity of Mucoromycotina.</title>
        <authorList>
            <person name="Muszewska A."/>
            <person name="Okrasinska A."/>
            <person name="Steczkiewicz K."/>
            <person name="Drgas O."/>
            <person name="Orlowska M."/>
            <person name="Perlinska-Lenart U."/>
            <person name="Aleksandrzak-Piekarczyk T."/>
            <person name="Szatraj K."/>
            <person name="Zielenkiewicz U."/>
            <person name="Pilsyk S."/>
            <person name="Malc E."/>
            <person name="Mieczkowski P."/>
            <person name="Kruszewska J.S."/>
            <person name="Biernat P."/>
            <person name="Pawlowska J."/>
        </authorList>
    </citation>
    <scope>NUCLEOTIDE SEQUENCE</scope>
    <source>
        <strain evidence="2">WA0000051536</strain>
    </source>
</reference>
<sequence length="239" mass="25539">MKTERFYIVALKAYLLPKGKPYSLSARPPRPRPPRRPRRWRATPMDVDIPPLDDLMDIDEPFVLEVGCPHGQAENTCLLEAMEICFSSPSSPALCLPLEEAPVGQWVPSQGMDVCPPSPVGFSCAAVATHSCSFVSVARAAAMGTAGQYQNPASPSLRDCTPPKTSLEGAALDHEMQLSPVEGPVAPPDGVEDVNHPGGPVLGYVPGSGRCLRSARGFIRWAGGVNLRAVASSRRKLST</sequence>
<dbReference type="Proteomes" id="UP000612746">
    <property type="component" value="Unassembled WGS sequence"/>
</dbReference>
<organism evidence="2 3">
    <name type="scientific">Umbelopsis vinacea</name>
    <dbReference type="NCBI Taxonomy" id="44442"/>
    <lineage>
        <taxon>Eukaryota</taxon>
        <taxon>Fungi</taxon>
        <taxon>Fungi incertae sedis</taxon>
        <taxon>Mucoromycota</taxon>
        <taxon>Mucoromycotina</taxon>
        <taxon>Umbelopsidomycetes</taxon>
        <taxon>Umbelopsidales</taxon>
        <taxon>Umbelopsidaceae</taxon>
        <taxon>Umbelopsis</taxon>
    </lineage>
</organism>
<feature type="region of interest" description="Disordered" evidence="1">
    <location>
        <begin position="22"/>
        <end position="44"/>
    </location>
</feature>
<dbReference type="AlphaFoldDB" id="A0A8H7PHI3"/>
<proteinExistence type="predicted"/>
<evidence type="ECO:0000313" key="3">
    <source>
        <dbReference type="Proteomes" id="UP000612746"/>
    </source>
</evidence>
<dbReference type="EMBL" id="JAEPRA010000017">
    <property type="protein sequence ID" value="KAG2174087.1"/>
    <property type="molecule type" value="Genomic_DNA"/>
</dbReference>